<proteinExistence type="predicted"/>
<gene>
    <name evidence="1" type="ORF">LTR36_008522</name>
</gene>
<dbReference type="EMBL" id="JAVFHQ010000006">
    <property type="protein sequence ID" value="KAK4548749.1"/>
    <property type="molecule type" value="Genomic_DNA"/>
</dbReference>
<dbReference type="InterPro" id="IPR038883">
    <property type="entry name" value="AN11006-like"/>
</dbReference>
<dbReference type="AlphaFoldDB" id="A0AAV9JT93"/>
<evidence type="ECO:0000313" key="2">
    <source>
        <dbReference type="Proteomes" id="UP001324427"/>
    </source>
</evidence>
<keyword evidence="2" id="KW-1185">Reference proteome</keyword>
<reference evidence="1 2" key="1">
    <citation type="submission" date="2021-11" db="EMBL/GenBank/DDBJ databases">
        <title>Black yeast isolated from Biological Soil Crust.</title>
        <authorList>
            <person name="Kurbessoian T."/>
        </authorList>
    </citation>
    <scope>NUCLEOTIDE SEQUENCE [LARGE SCALE GENOMIC DNA]</scope>
    <source>
        <strain evidence="1 2">CCFEE 5522</strain>
    </source>
</reference>
<dbReference type="PANTHER" id="PTHR42085">
    <property type="entry name" value="F-BOX DOMAIN-CONTAINING PROTEIN"/>
    <property type="match status" value="1"/>
</dbReference>
<evidence type="ECO:0000313" key="1">
    <source>
        <dbReference type="EMBL" id="KAK4548749.1"/>
    </source>
</evidence>
<accession>A0AAV9JT93</accession>
<comment type="caution">
    <text evidence="1">The sequence shown here is derived from an EMBL/GenBank/DDBJ whole genome shotgun (WGS) entry which is preliminary data.</text>
</comment>
<sequence>MASSFESKLAPEIRLEIYSHALCFNRPLKKTTTSCTTTAGISSLLAVSKNIYNEAIDVFYEVNTFTFHLGTVCPLRKGIAARKRLFTHKYRSLRFVTDDSMIACGAECLLALLAEMRGADNLRRVTAVEVVLQQGTLQLQSLLTGLKSTGHALEFTAVGHFTATPMAGIHGPRLRFEYPAISTTWFCLAEFISFQHRFVTAVQEPELGTVKKRLLREARQSLKEWQGSQIRRLGAEPGGVGIEDLRPWVTVAHTAEENMRATKALAPFV</sequence>
<name>A0AAV9JT93_9PEZI</name>
<dbReference type="PANTHER" id="PTHR42085:SF2">
    <property type="entry name" value="F-BOX DOMAIN-CONTAINING PROTEIN"/>
    <property type="match status" value="1"/>
</dbReference>
<dbReference type="Proteomes" id="UP001324427">
    <property type="component" value="Unassembled WGS sequence"/>
</dbReference>
<protein>
    <submittedName>
        <fullName evidence="1">Uncharacterized protein</fullName>
    </submittedName>
</protein>
<organism evidence="1 2">
    <name type="scientific">Oleoguttula mirabilis</name>
    <dbReference type="NCBI Taxonomy" id="1507867"/>
    <lineage>
        <taxon>Eukaryota</taxon>
        <taxon>Fungi</taxon>
        <taxon>Dikarya</taxon>
        <taxon>Ascomycota</taxon>
        <taxon>Pezizomycotina</taxon>
        <taxon>Dothideomycetes</taxon>
        <taxon>Dothideomycetidae</taxon>
        <taxon>Mycosphaerellales</taxon>
        <taxon>Teratosphaeriaceae</taxon>
        <taxon>Oleoguttula</taxon>
    </lineage>
</organism>